<dbReference type="GO" id="GO:0005737">
    <property type="term" value="C:cytoplasm"/>
    <property type="evidence" value="ECO:0007669"/>
    <property type="project" value="TreeGrafter"/>
</dbReference>
<comment type="cofactor">
    <cofactor evidence="1 9">
        <name>pyridoxal 5'-phosphate</name>
        <dbReference type="ChEBI" id="CHEBI:597326"/>
    </cofactor>
</comment>
<gene>
    <name evidence="10" type="ordered locus">Sulac_2385</name>
</gene>
<accession>G8TVC9</accession>
<dbReference type="PATRIC" id="fig|679936.5.peg.2470"/>
<dbReference type="EMBL" id="CP003179">
    <property type="protein sequence ID" value="AEW05848.1"/>
    <property type="molecule type" value="Genomic_DNA"/>
</dbReference>
<keyword evidence="6" id="KW-0486">Methionine biosynthesis</keyword>
<keyword evidence="11" id="KW-1185">Reference proteome</keyword>
<name>G8TVC9_SULAD</name>
<dbReference type="InterPro" id="IPR015424">
    <property type="entry name" value="PyrdxlP-dep_Trfase"/>
</dbReference>
<dbReference type="Pfam" id="PF01053">
    <property type="entry name" value="Cys_Met_Meta_PP"/>
    <property type="match status" value="1"/>
</dbReference>
<dbReference type="Gene3D" id="3.40.640.10">
    <property type="entry name" value="Type I PLP-dependent aspartate aminotransferase-like (Major domain)"/>
    <property type="match status" value="1"/>
</dbReference>
<comment type="similarity">
    <text evidence="2 9">Belongs to the trans-sulfuration enzymes family.</text>
</comment>
<dbReference type="AlphaFoldDB" id="G8TVC9"/>
<sequence>MKPKTLHPNSQVVHVGVGQDPAYGSVSTPIYQTVTYQHPGDHLGPFDYTRTDNPTRKSLAEGLAAIEGGAGATLFSSGMAAITALFHLLHSQDHVILTDDLYGGTYRVLVDVFDHFGLTYTFVDTRNLEAVQQAFTPRTRLVFIESPSNPLLKITDLSAMARLAHAHGAWLAVDNTFMTALRQKPLNLGADFVVYSATKYLAGHNDVLAGAIVAKTPDLADALNALANTTGGVLAPFDAWLTLRGLKTLAVRLDRAEANAEAIASFLNEHPLVEAVFYPGLANHPGRALHQRQANGAGAMIAFQLPDTSRVAEFLDALQLILPAVSLGGTESLMTHPFSETHREFPEPRRLSLGIRPGLMRLSVGLEYVDDLLADLDQALSRIQH</sequence>
<proteinExistence type="inferred from homology"/>
<dbReference type="Gene3D" id="3.90.1150.10">
    <property type="entry name" value="Aspartate Aminotransferase, domain 1"/>
    <property type="match status" value="1"/>
</dbReference>
<dbReference type="InterPro" id="IPR015422">
    <property type="entry name" value="PyrdxlP-dep_Trfase_small"/>
</dbReference>
<dbReference type="GO" id="GO:0030170">
    <property type="term" value="F:pyridoxal phosphate binding"/>
    <property type="evidence" value="ECO:0007669"/>
    <property type="project" value="InterPro"/>
</dbReference>
<keyword evidence="4" id="KW-0028">Amino-acid biosynthesis</keyword>
<dbReference type="PIRSF" id="PIRSF001434">
    <property type="entry name" value="CGS"/>
    <property type="match status" value="1"/>
</dbReference>
<dbReference type="GO" id="GO:0009086">
    <property type="term" value="P:methionine biosynthetic process"/>
    <property type="evidence" value="ECO:0007669"/>
    <property type="project" value="UniProtKB-KW"/>
</dbReference>
<dbReference type="Proteomes" id="UP000005439">
    <property type="component" value="Chromosome"/>
</dbReference>
<dbReference type="GO" id="GO:0047804">
    <property type="term" value="F:cysteine-S-conjugate beta-lyase activity"/>
    <property type="evidence" value="ECO:0007669"/>
    <property type="project" value="UniProtKB-EC"/>
</dbReference>
<dbReference type="KEGG" id="sap:Sulac_2385"/>
<dbReference type="PANTHER" id="PTHR11808">
    <property type="entry name" value="TRANS-SULFURATION ENZYME FAMILY MEMBER"/>
    <property type="match status" value="1"/>
</dbReference>
<feature type="modified residue" description="N6-(pyridoxal phosphate)lysine" evidence="8">
    <location>
        <position position="199"/>
    </location>
</feature>
<protein>
    <recommendedName>
        <fullName evidence="3">cysteine-S-conjugate beta-lyase</fullName>
        <ecNumber evidence="3">4.4.1.13</ecNumber>
    </recommendedName>
</protein>
<dbReference type="EC" id="4.4.1.13" evidence="3"/>
<dbReference type="SUPFAM" id="SSF53383">
    <property type="entry name" value="PLP-dependent transferases"/>
    <property type="match status" value="1"/>
</dbReference>
<evidence type="ECO:0000256" key="2">
    <source>
        <dbReference type="ARBA" id="ARBA00009077"/>
    </source>
</evidence>
<evidence type="ECO:0000256" key="3">
    <source>
        <dbReference type="ARBA" id="ARBA00012224"/>
    </source>
</evidence>
<dbReference type="InterPro" id="IPR015421">
    <property type="entry name" value="PyrdxlP-dep_Trfase_major"/>
</dbReference>
<evidence type="ECO:0000256" key="6">
    <source>
        <dbReference type="ARBA" id="ARBA00023167"/>
    </source>
</evidence>
<reference evidence="10 11" key="2">
    <citation type="journal article" date="2012" name="Stand. Genomic Sci.">
        <title>Complete genome sequence of the moderately thermophilic mineral-sulfide-oxidizing firmicute Sulfobacillus acidophilus type strain (NAL(T)).</title>
        <authorList>
            <person name="Anderson I."/>
            <person name="Chertkov O."/>
            <person name="Chen A."/>
            <person name="Saunders E."/>
            <person name="Lapidus A."/>
            <person name="Nolan M."/>
            <person name="Lucas S."/>
            <person name="Hammon N."/>
            <person name="Deshpande S."/>
            <person name="Cheng J.F."/>
            <person name="Han C."/>
            <person name="Tapia R."/>
            <person name="Goodwin L.A."/>
            <person name="Pitluck S."/>
            <person name="Liolios K."/>
            <person name="Pagani I."/>
            <person name="Ivanova N."/>
            <person name="Mikhailova N."/>
            <person name="Pati A."/>
            <person name="Palaniappan K."/>
            <person name="Land M."/>
            <person name="Pan C."/>
            <person name="Rohde M."/>
            <person name="Pukall R."/>
            <person name="Goker M."/>
            <person name="Detter J.C."/>
            <person name="Woyke T."/>
            <person name="Bristow J."/>
            <person name="Eisen J.A."/>
            <person name="Markowitz V."/>
            <person name="Hugenholtz P."/>
            <person name="Kyrpides N.C."/>
            <person name="Klenk H.P."/>
            <person name="Mavromatis K."/>
        </authorList>
    </citation>
    <scope>NUCLEOTIDE SEQUENCE [LARGE SCALE GENOMIC DNA]</scope>
    <source>
        <strain evidence="11">ATCC 700253 / DSM 10332 / NAL</strain>
    </source>
</reference>
<dbReference type="PANTHER" id="PTHR11808:SF50">
    <property type="entry name" value="CYSTATHIONINE BETA-LYASE"/>
    <property type="match status" value="1"/>
</dbReference>
<dbReference type="PROSITE" id="PS00868">
    <property type="entry name" value="CYS_MET_METAB_PP"/>
    <property type="match status" value="1"/>
</dbReference>
<evidence type="ECO:0000256" key="9">
    <source>
        <dbReference type="RuleBase" id="RU362118"/>
    </source>
</evidence>
<keyword evidence="5 8" id="KW-0663">Pyridoxal phosphate</keyword>
<evidence type="ECO:0000313" key="11">
    <source>
        <dbReference type="Proteomes" id="UP000005439"/>
    </source>
</evidence>
<evidence type="ECO:0000256" key="7">
    <source>
        <dbReference type="ARBA" id="ARBA00023239"/>
    </source>
</evidence>
<reference evidence="11" key="1">
    <citation type="submission" date="2011-12" db="EMBL/GenBank/DDBJ databases">
        <title>The complete genome of chromosome of Sulfobacillus acidophilus DSM 10332.</title>
        <authorList>
            <person name="Lucas S."/>
            <person name="Han J."/>
            <person name="Lapidus A."/>
            <person name="Bruce D."/>
            <person name="Goodwin L."/>
            <person name="Pitluck S."/>
            <person name="Peters L."/>
            <person name="Kyrpides N."/>
            <person name="Mavromatis K."/>
            <person name="Ivanova N."/>
            <person name="Mikhailova N."/>
            <person name="Chertkov O."/>
            <person name="Saunders E."/>
            <person name="Detter J.C."/>
            <person name="Tapia R."/>
            <person name="Han C."/>
            <person name="Land M."/>
            <person name="Hauser L."/>
            <person name="Markowitz V."/>
            <person name="Cheng J.-F."/>
            <person name="Hugenholtz P."/>
            <person name="Woyke T."/>
            <person name="Wu D."/>
            <person name="Pukall R."/>
            <person name="Gehrich-Schroeter G."/>
            <person name="Schneider S."/>
            <person name="Klenk H.-P."/>
            <person name="Eisen J.A."/>
        </authorList>
    </citation>
    <scope>NUCLEOTIDE SEQUENCE [LARGE SCALE GENOMIC DNA]</scope>
    <source>
        <strain evidence="11">ATCC 700253 / DSM 10332 / NAL</strain>
    </source>
</reference>
<dbReference type="FunFam" id="3.40.640.10:FF:000009">
    <property type="entry name" value="Cystathionine gamma-synthase homolog"/>
    <property type="match status" value="1"/>
</dbReference>
<evidence type="ECO:0000256" key="1">
    <source>
        <dbReference type="ARBA" id="ARBA00001933"/>
    </source>
</evidence>
<evidence type="ECO:0000256" key="5">
    <source>
        <dbReference type="ARBA" id="ARBA00022898"/>
    </source>
</evidence>
<dbReference type="STRING" id="679936.Sulac_2385"/>
<evidence type="ECO:0000256" key="8">
    <source>
        <dbReference type="PIRSR" id="PIRSR001434-2"/>
    </source>
</evidence>
<dbReference type="HOGENOM" id="CLU_018986_2_0_9"/>
<keyword evidence="7" id="KW-0456">Lyase</keyword>
<evidence type="ECO:0000256" key="4">
    <source>
        <dbReference type="ARBA" id="ARBA00022605"/>
    </source>
</evidence>
<dbReference type="InterPro" id="IPR000277">
    <property type="entry name" value="Cys/Met-Metab_PyrdxlP-dep_enz"/>
</dbReference>
<dbReference type="CDD" id="cd00614">
    <property type="entry name" value="CGS_like"/>
    <property type="match status" value="1"/>
</dbReference>
<dbReference type="GO" id="GO:0019346">
    <property type="term" value="P:transsulfuration"/>
    <property type="evidence" value="ECO:0007669"/>
    <property type="project" value="InterPro"/>
</dbReference>
<dbReference type="InterPro" id="IPR054542">
    <property type="entry name" value="Cys_met_metab_PP"/>
</dbReference>
<evidence type="ECO:0000313" key="10">
    <source>
        <dbReference type="EMBL" id="AEW05848.1"/>
    </source>
</evidence>
<organism evidence="10 11">
    <name type="scientific">Sulfobacillus acidophilus (strain ATCC 700253 / DSM 10332 / NAL)</name>
    <dbReference type="NCBI Taxonomy" id="679936"/>
    <lineage>
        <taxon>Bacteria</taxon>
        <taxon>Bacillati</taxon>
        <taxon>Bacillota</taxon>
        <taxon>Clostridia</taxon>
        <taxon>Eubacteriales</taxon>
        <taxon>Clostridiales Family XVII. Incertae Sedis</taxon>
        <taxon>Sulfobacillus</taxon>
    </lineage>
</organism>